<dbReference type="PANTHER" id="PTHR43340:SF1">
    <property type="entry name" value="HYPOXANTHINE PHOSPHORIBOSYLTRANSFERASE"/>
    <property type="match status" value="1"/>
</dbReference>
<comment type="catalytic activity">
    <reaction evidence="15">
        <text>IMP + diphosphate = hypoxanthine + 5-phospho-alpha-D-ribose 1-diphosphate</text>
        <dbReference type="Rhea" id="RHEA:17973"/>
        <dbReference type="ChEBI" id="CHEBI:17368"/>
        <dbReference type="ChEBI" id="CHEBI:33019"/>
        <dbReference type="ChEBI" id="CHEBI:58017"/>
        <dbReference type="ChEBI" id="CHEBI:58053"/>
        <dbReference type="EC" id="2.4.2.8"/>
    </reaction>
    <physiologicalReaction direction="right-to-left" evidence="15">
        <dbReference type="Rhea" id="RHEA:17975"/>
    </physiologicalReaction>
</comment>
<dbReference type="GO" id="GO:0006166">
    <property type="term" value="P:purine ribonucleoside salvage"/>
    <property type="evidence" value="ECO:0007669"/>
    <property type="project" value="UniProtKB-KW"/>
</dbReference>
<evidence type="ECO:0000256" key="12">
    <source>
        <dbReference type="ARBA" id="ARBA00022741"/>
    </source>
</evidence>
<reference evidence="18" key="1">
    <citation type="submission" date="2023-07" db="EMBL/GenBank/DDBJ databases">
        <title>Genomic Encyclopedia of Type Strains, Phase IV (KMG-IV): sequencing the most valuable type-strain genomes for metagenomic binning, comparative biology and taxonomic classification.</title>
        <authorList>
            <person name="Goeker M."/>
        </authorList>
    </citation>
    <scope>NUCLEOTIDE SEQUENCE</scope>
    <source>
        <strain evidence="18">DSM 19659</strain>
    </source>
</reference>
<comment type="subcellular location">
    <subcellularLocation>
        <location evidence="3 16">Cytoplasm</location>
    </subcellularLocation>
</comment>
<evidence type="ECO:0000256" key="3">
    <source>
        <dbReference type="ARBA" id="ARBA00004496"/>
    </source>
</evidence>
<dbReference type="GO" id="GO:0006178">
    <property type="term" value="P:guanine salvage"/>
    <property type="evidence" value="ECO:0007669"/>
    <property type="project" value="TreeGrafter"/>
</dbReference>
<accession>A0AAE3V9T2</accession>
<evidence type="ECO:0000256" key="15">
    <source>
        <dbReference type="ARBA" id="ARBA00049402"/>
    </source>
</evidence>
<evidence type="ECO:0000256" key="1">
    <source>
        <dbReference type="ARBA" id="ARBA00001946"/>
    </source>
</evidence>
<evidence type="ECO:0000256" key="8">
    <source>
        <dbReference type="ARBA" id="ARBA00022676"/>
    </source>
</evidence>
<dbReference type="FunFam" id="3.40.50.2020:FF:000006">
    <property type="entry name" value="Hypoxanthine phosphoribosyltransferase"/>
    <property type="match status" value="1"/>
</dbReference>
<dbReference type="SUPFAM" id="SSF53271">
    <property type="entry name" value="PRTase-like"/>
    <property type="match status" value="1"/>
</dbReference>
<keyword evidence="11 16" id="KW-0660">Purine salvage</keyword>
<dbReference type="CDD" id="cd06223">
    <property type="entry name" value="PRTases_typeI"/>
    <property type="match status" value="1"/>
</dbReference>
<protein>
    <recommendedName>
        <fullName evidence="16">Hypoxanthine phosphoribosyltransferase</fullName>
        <ecNumber evidence="16">2.4.2.8</ecNumber>
    </recommendedName>
</protein>
<dbReference type="InterPro" id="IPR005904">
    <property type="entry name" value="Hxn_phspho_trans"/>
</dbReference>
<dbReference type="InterPro" id="IPR050408">
    <property type="entry name" value="HGPRT"/>
</dbReference>
<dbReference type="NCBIfam" id="TIGR01203">
    <property type="entry name" value="HGPRTase"/>
    <property type="match status" value="1"/>
</dbReference>
<comment type="cofactor">
    <cofactor evidence="1 16">
        <name>Mg(2+)</name>
        <dbReference type="ChEBI" id="CHEBI:18420"/>
    </cofactor>
</comment>
<dbReference type="EMBL" id="JAUSTO010000004">
    <property type="protein sequence ID" value="MDQ0152167.1"/>
    <property type="molecule type" value="Genomic_DNA"/>
</dbReference>
<evidence type="ECO:0000256" key="7">
    <source>
        <dbReference type="ARBA" id="ARBA00022490"/>
    </source>
</evidence>
<keyword evidence="19" id="KW-1185">Reference proteome</keyword>
<evidence type="ECO:0000256" key="13">
    <source>
        <dbReference type="ARBA" id="ARBA00022842"/>
    </source>
</evidence>
<proteinExistence type="inferred from homology"/>
<comment type="catalytic activity">
    <reaction evidence="14">
        <text>GMP + diphosphate = guanine + 5-phospho-alpha-D-ribose 1-diphosphate</text>
        <dbReference type="Rhea" id="RHEA:25424"/>
        <dbReference type="ChEBI" id="CHEBI:16235"/>
        <dbReference type="ChEBI" id="CHEBI:33019"/>
        <dbReference type="ChEBI" id="CHEBI:58017"/>
        <dbReference type="ChEBI" id="CHEBI:58115"/>
        <dbReference type="EC" id="2.4.2.8"/>
    </reaction>
    <physiologicalReaction direction="right-to-left" evidence="14">
        <dbReference type="Rhea" id="RHEA:25426"/>
    </physiologicalReaction>
</comment>
<dbReference type="Gene3D" id="3.40.50.2020">
    <property type="match status" value="1"/>
</dbReference>
<dbReference type="EC" id="2.4.2.8" evidence="16"/>
<organism evidence="18 19">
    <name type="scientific">Moryella indoligenes</name>
    <dbReference type="NCBI Taxonomy" id="371674"/>
    <lineage>
        <taxon>Bacteria</taxon>
        <taxon>Bacillati</taxon>
        <taxon>Bacillota</taxon>
        <taxon>Clostridia</taxon>
        <taxon>Lachnospirales</taxon>
        <taxon>Lachnospiraceae</taxon>
        <taxon>Moryella</taxon>
    </lineage>
</organism>
<evidence type="ECO:0000256" key="2">
    <source>
        <dbReference type="ARBA" id="ARBA00002049"/>
    </source>
</evidence>
<dbReference type="GO" id="GO:0032263">
    <property type="term" value="P:GMP salvage"/>
    <property type="evidence" value="ECO:0007669"/>
    <property type="project" value="TreeGrafter"/>
</dbReference>
<keyword evidence="13 16" id="KW-0460">Magnesium</keyword>
<evidence type="ECO:0000256" key="11">
    <source>
        <dbReference type="ARBA" id="ARBA00022726"/>
    </source>
</evidence>
<name>A0AAE3V9T2_9FIRM</name>
<dbReference type="AlphaFoldDB" id="A0AAE3V9T2"/>
<evidence type="ECO:0000256" key="5">
    <source>
        <dbReference type="ARBA" id="ARBA00004676"/>
    </source>
</evidence>
<comment type="caution">
    <text evidence="18">The sequence shown here is derived from an EMBL/GenBank/DDBJ whole genome shotgun (WGS) entry which is preliminary data.</text>
</comment>
<dbReference type="InterPro" id="IPR029057">
    <property type="entry name" value="PRTase-like"/>
</dbReference>
<dbReference type="GO" id="GO:0000166">
    <property type="term" value="F:nucleotide binding"/>
    <property type="evidence" value="ECO:0007669"/>
    <property type="project" value="UniProtKB-KW"/>
</dbReference>
<dbReference type="GO" id="GO:0032264">
    <property type="term" value="P:IMP salvage"/>
    <property type="evidence" value="ECO:0007669"/>
    <property type="project" value="TreeGrafter"/>
</dbReference>
<dbReference type="Pfam" id="PF00156">
    <property type="entry name" value="Pribosyltran"/>
    <property type="match status" value="1"/>
</dbReference>
<comment type="function">
    <text evidence="2">Purine salvage pathway enzyme that catalyzes the transfer of the ribosyl-5-phosphate group from 5-phospho-alpha-D-ribose 1-diphosphate (PRPP) to the N9 position of the 6-oxopurines hypoxanthine and guanine to form the corresponding ribonucleotides IMP (inosine 5'-monophosphate) and GMP (guanosine 5'-monophosphate), with the release of PPi.</text>
</comment>
<comment type="similarity">
    <text evidence="6 16">Belongs to the purine/pyrimidine phosphoribosyltransferase family.</text>
</comment>
<evidence type="ECO:0000259" key="17">
    <source>
        <dbReference type="Pfam" id="PF00156"/>
    </source>
</evidence>
<evidence type="ECO:0000313" key="19">
    <source>
        <dbReference type="Proteomes" id="UP001241537"/>
    </source>
</evidence>
<keyword evidence="10 16" id="KW-0479">Metal-binding</keyword>
<evidence type="ECO:0000256" key="6">
    <source>
        <dbReference type="ARBA" id="ARBA00008391"/>
    </source>
</evidence>
<dbReference type="Proteomes" id="UP001241537">
    <property type="component" value="Unassembled WGS sequence"/>
</dbReference>
<comment type="pathway">
    <text evidence="5">Purine metabolism; GMP biosynthesis via salvage pathway; GMP from guanine: step 1/1.</text>
</comment>
<dbReference type="GO" id="GO:0005829">
    <property type="term" value="C:cytosol"/>
    <property type="evidence" value="ECO:0007669"/>
    <property type="project" value="TreeGrafter"/>
</dbReference>
<dbReference type="GO" id="GO:0000287">
    <property type="term" value="F:magnesium ion binding"/>
    <property type="evidence" value="ECO:0007669"/>
    <property type="project" value="TreeGrafter"/>
</dbReference>
<keyword evidence="12 16" id="KW-0547">Nucleotide-binding</keyword>
<dbReference type="GO" id="GO:0004422">
    <property type="term" value="F:hypoxanthine phosphoribosyltransferase activity"/>
    <property type="evidence" value="ECO:0007669"/>
    <property type="project" value="InterPro"/>
</dbReference>
<gene>
    <name evidence="18" type="ORF">J2S20_000852</name>
</gene>
<dbReference type="PANTHER" id="PTHR43340">
    <property type="entry name" value="HYPOXANTHINE-GUANINE PHOSPHORIBOSYLTRANSFERASE"/>
    <property type="match status" value="1"/>
</dbReference>
<evidence type="ECO:0000313" key="18">
    <source>
        <dbReference type="EMBL" id="MDQ0152167.1"/>
    </source>
</evidence>
<evidence type="ECO:0000256" key="14">
    <source>
        <dbReference type="ARBA" id="ARBA00048811"/>
    </source>
</evidence>
<keyword evidence="8 16" id="KW-0328">Glycosyltransferase</keyword>
<evidence type="ECO:0000256" key="4">
    <source>
        <dbReference type="ARBA" id="ARBA00004669"/>
    </source>
</evidence>
<dbReference type="GO" id="GO:0046100">
    <property type="term" value="P:hypoxanthine metabolic process"/>
    <property type="evidence" value="ECO:0007669"/>
    <property type="project" value="TreeGrafter"/>
</dbReference>
<keyword evidence="7 16" id="KW-0963">Cytoplasm</keyword>
<sequence>MKESKMAERVRVMIQEEEVKRRIQEVADQINADYGDTPLHLICILKGGAMFMCELAKRLTMPVSFDFMSVSSYGGGTCSSGVVRIIKDLDESLEGKHVLIVEDIIDTGRTLAYLIDILNQRGPKDIHLCTLLDKPERRVKKQVRVDYTCFTIPDEFVVGYGLDYDQKYRNYPFIGVVEFDPENAAKA</sequence>
<evidence type="ECO:0000256" key="16">
    <source>
        <dbReference type="RuleBase" id="RU364099"/>
    </source>
</evidence>
<evidence type="ECO:0000256" key="10">
    <source>
        <dbReference type="ARBA" id="ARBA00022723"/>
    </source>
</evidence>
<keyword evidence="9 16" id="KW-0808">Transferase</keyword>
<comment type="pathway">
    <text evidence="4 16">Purine metabolism; IMP biosynthesis via salvage pathway; IMP from hypoxanthine: step 1/1.</text>
</comment>
<feature type="domain" description="Phosphoribosyltransferase" evidence="17">
    <location>
        <begin position="17"/>
        <end position="164"/>
    </location>
</feature>
<dbReference type="GO" id="GO:0052657">
    <property type="term" value="F:guanine phosphoribosyltransferase activity"/>
    <property type="evidence" value="ECO:0007669"/>
    <property type="project" value="UniProtKB-ARBA"/>
</dbReference>
<evidence type="ECO:0000256" key="9">
    <source>
        <dbReference type="ARBA" id="ARBA00022679"/>
    </source>
</evidence>
<dbReference type="InterPro" id="IPR000836">
    <property type="entry name" value="PRTase_dom"/>
</dbReference>